<dbReference type="InterPro" id="IPR018764">
    <property type="entry name" value="RskA_C"/>
</dbReference>
<dbReference type="KEGG" id="psl:Psta_4072"/>
<dbReference type="AlphaFoldDB" id="D2R2Z1"/>
<dbReference type="GO" id="GO:0005886">
    <property type="term" value="C:plasma membrane"/>
    <property type="evidence" value="ECO:0007669"/>
    <property type="project" value="InterPro"/>
</dbReference>
<dbReference type="Proteomes" id="UP000001887">
    <property type="component" value="Chromosome"/>
</dbReference>
<keyword evidence="5" id="KW-1185">Reference proteome</keyword>
<proteinExistence type="predicted"/>
<keyword evidence="2" id="KW-1133">Transmembrane helix</keyword>
<accession>D2R2Z1</accession>
<feature type="transmembrane region" description="Helical" evidence="2">
    <location>
        <begin position="105"/>
        <end position="125"/>
    </location>
</feature>
<organism evidence="4 5">
    <name type="scientific">Pirellula staleyi (strain ATCC 27377 / DSM 6068 / ICPB 4128)</name>
    <name type="common">Pirella staleyi</name>
    <dbReference type="NCBI Taxonomy" id="530564"/>
    <lineage>
        <taxon>Bacteria</taxon>
        <taxon>Pseudomonadati</taxon>
        <taxon>Planctomycetota</taxon>
        <taxon>Planctomycetia</taxon>
        <taxon>Pirellulales</taxon>
        <taxon>Pirellulaceae</taxon>
        <taxon>Pirellula</taxon>
    </lineage>
</organism>
<name>D2R2Z1_PIRSD</name>
<dbReference type="EMBL" id="CP001848">
    <property type="protein sequence ID" value="ADB18724.1"/>
    <property type="molecule type" value="Genomic_DNA"/>
</dbReference>
<evidence type="ECO:0000256" key="2">
    <source>
        <dbReference type="SAM" id="Phobius"/>
    </source>
</evidence>
<keyword evidence="2" id="KW-0812">Transmembrane</keyword>
<evidence type="ECO:0000313" key="5">
    <source>
        <dbReference type="Proteomes" id="UP000001887"/>
    </source>
</evidence>
<evidence type="ECO:0000256" key="1">
    <source>
        <dbReference type="SAM" id="MobiDB-lite"/>
    </source>
</evidence>
<gene>
    <name evidence="4" type="ordered locus">Psta_4072</name>
</gene>
<sequence>MNSSHPTNHDRILRLLADQAIEGLSTAEQLELKSLLQENPDVDVAALDRTAAMLDIAAAAEDCEPLPQHLRERILAQNPSELPVTPYVTLGSEKQLGNRMRWREGIAWAAAAACLVLAVFAWSRWPSSSLPSSPSPKLPSVAENSAPPSRPTDGETSRPSSEPTIAELREQLLTSSPDVLHLQLVSDNGVGGSEPSGDIVWSSGQQTGYLRLRALASGEAVQRRLYQVWIVGSDLSGNEMIDGGIFAVDRNAGDLILPIQANQFVQQPKMFFVSVESSGDTHDWVTPLMAQTDGL</sequence>
<keyword evidence="2" id="KW-0472">Membrane</keyword>
<protein>
    <recommendedName>
        <fullName evidence="3">Anti-sigma K factor RskA C-terminal domain-containing protein</fullName>
    </recommendedName>
</protein>
<dbReference type="Pfam" id="PF10099">
    <property type="entry name" value="RskA_C"/>
    <property type="match status" value="1"/>
</dbReference>
<dbReference type="STRING" id="530564.Psta_4072"/>
<evidence type="ECO:0000313" key="4">
    <source>
        <dbReference type="EMBL" id="ADB18724.1"/>
    </source>
</evidence>
<dbReference type="HOGENOM" id="CLU_1053150_0_0_0"/>
<feature type="domain" description="Anti-sigma K factor RskA C-terminal" evidence="3">
    <location>
        <begin position="108"/>
        <end position="281"/>
    </location>
</feature>
<feature type="region of interest" description="Disordered" evidence="1">
    <location>
        <begin position="129"/>
        <end position="163"/>
    </location>
</feature>
<reference evidence="4 5" key="1">
    <citation type="journal article" date="2009" name="Stand. Genomic Sci.">
        <title>Complete genome sequence of Pirellula staleyi type strain (ATCC 27377).</title>
        <authorList>
            <person name="Clum A."/>
            <person name="Tindall B.J."/>
            <person name="Sikorski J."/>
            <person name="Ivanova N."/>
            <person name="Mavrommatis K."/>
            <person name="Lucas S."/>
            <person name="Glavina del Rio T."/>
            <person name="Nolan M."/>
            <person name="Chen F."/>
            <person name="Tice H."/>
            <person name="Pitluck S."/>
            <person name="Cheng J.F."/>
            <person name="Chertkov O."/>
            <person name="Brettin T."/>
            <person name="Han C."/>
            <person name="Detter J.C."/>
            <person name="Kuske C."/>
            <person name="Bruce D."/>
            <person name="Goodwin L."/>
            <person name="Ovchinikova G."/>
            <person name="Pati A."/>
            <person name="Mikhailova N."/>
            <person name="Chen A."/>
            <person name="Palaniappan K."/>
            <person name="Land M."/>
            <person name="Hauser L."/>
            <person name="Chang Y.J."/>
            <person name="Jeffries C.D."/>
            <person name="Chain P."/>
            <person name="Rohde M."/>
            <person name="Goker M."/>
            <person name="Bristow J."/>
            <person name="Eisen J.A."/>
            <person name="Markowitz V."/>
            <person name="Hugenholtz P."/>
            <person name="Kyrpides N.C."/>
            <person name="Klenk H.P."/>
            <person name="Lapidus A."/>
        </authorList>
    </citation>
    <scope>NUCLEOTIDE SEQUENCE [LARGE SCALE GENOMIC DNA]</scope>
    <source>
        <strain evidence="5">ATCC 27377 / DSM 6068 / ICPB 4128</strain>
    </source>
</reference>
<evidence type="ECO:0000259" key="3">
    <source>
        <dbReference type="Pfam" id="PF10099"/>
    </source>
</evidence>
<dbReference type="OrthoDB" id="5624446at2"/>